<gene>
    <name evidence="1" type="ORF">Cco03nite_17280</name>
</gene>
<evidence type="ECO:0000313" key="1">
    <source>
        <dbReference type="EMBL" id="GIG05028.1"/>
    </source>
</evidence>
<proteinExistence type="predicted"/>
<evidence type="ECO:0000313" key="2">
    <source>
        <dbReference type="Proteomes" id="UP000630887"/>
    </source>
</evidence>
<dbReference type="Pfam" id="PF19686">
    <property type="entry name" value="DUF6188"/>
    <property type="match status" value="1"/>
</dbReference>
<accession>A0A8J3P5R1</accession>
<dbReference type="EMBL" id="BONI01000011">
    <property type="protein sequence ID" value="GIG05028.1"/>
    <property type="molecule type" value="Genomic_DNA"/>
</dbReference>
<dbReference type="InterPro" id="IPR046179">
    <property type="entry name" value="DUF6188"/>
</dbReference>
<dbReference type="Proteomes" id="UP000630887">
    <property type="component" value="Unassembled WGS sequence"/>
</dbReference>
<sequence length="161" mass="17329">MTTAMAEAASRGRLGVRHTAEVTERMLALEEHDDRWILPFRGLRVTQILVDHAFSLRLDDAGQVRIEGKATLGWAAAGVRPETITLDPQRQDVAAGLAVFNTDVLSAVAFKSGVLRIVFSSGRLLRVPPDSDYEAWTAGGPGGMSVVSLPGGELAVWLPRP</sequence>
<protein>
    <submittedName>
        <fullName evidence="1">Uncharacterized protein</fullName>
    </submittedName>
</protein>
<name>A0A8J3P5R1_9ACTN</name>
<keyword evidence="2" id="KW-1185">Reference proteome</keyword>
<reference evidence="1 2" key="1">
    <citation type="submission" date="2021-01" db="EMBL/GenBank/DDBJ databases">
        <title>Whole genome shotgun sequence of Catellatospora coxensis NBRC 107359.</title>
        <authorList>
            <person name="Komaki H."/>
            <person name="Tamura T."/>
        </authorList>
    </citation>
    <scope>NUCLEOTIDE SEQUENCE [LARGE SCALE GENOMIC DNA]</scope>
    <source>
        <strain evidence="1 2">NBRC 107359</strain>
    </source>
</reference>
<organism evidence="1 2">
    <name type="scientific">Catellatospora coxensis</name>
    <dbReference type="NCBI Taxonomy" id="310354"/>
    <lineage>
        <taxon>Bacteria</taxon>
        <taxon>Bacillati</taxon>
        <taxon>Actinomycetota</taxon>
        <taxon>Actinomycetes</taxon>
        <taxon>Micromonosporales</taxon>
        <taxon>Micromonosporaceae</taxon>
        <taxon>Catellatospora</taxon>
    </lineage>
</organism>
<dbReference type="AlphaFoldDB" id="A0A8J3P5R1"/>
<comment type="caution">
    <text evidence="1">The sequence shown here is derived from an EMBL/GenBank/DDBJ whole genome shotgun (WGS) entry which is preliminary data.</text>
</comment>